<dbReference type="SUPFAM" id="SSF53335">
    <property type="entry name" value="S-adenosyl-L-methionine-dependent methyltransferases"/>
    <property type="match status" value="1"/>
</dbReference>
<keyword evidence="2" id="KW-1185">Reference proteome</keyword>
<dbReference type="PANTHER" id="PTHR47739:SF1">
    <property type="entry name" value="TRNA1(VAL) (ADENINE(37)-N6)-METHYLTRANSFERASE"/>
    <property type="match status" value="1"/>
</dbReference>
<dbReference type="Gene3D" id="1.10.274.110">
    <property type="match status" value="1"/>
</dbReference>
<dbReference type="PANTHER" id="PTHR47739">
    <property type="entry name" value="TRNA1(VAL) (ADENINE(37)-N6)-METHYLTRANSFERASE"/>
    <property type="match status" value="1"/>
</dbReference>
<gene>
    <name evidence="1" type="ORF">CTEN210_01585</name>
</gene>
<dbReference type="InterPro" id="IPR050210">
    <property type="entry name" value="tRNA_Adenine-N(6)_MTase"/>
</dbReference>
<protein>
    <submittedName>
        <fullName evidence="1">Uncharacterized protein</fullName>
    </submittedName>
</protein>
<evidence type="ECO:0000313" key="1">
    <source>
        <dbReference type="EMBL" id="GFH45111.1"/>
    </source>
</evidence>
<organism evidence="1 2">
    <name type="scientific">Chaetoceros tenuissimus</name>
    <dbReference type="NCBI Taxonomy" id="426638"/>
    <lineage>
        <taxon>Eukaryota</taxon>
        <taxon>Sar</taxon>
        <taxon>Stramenopiles</taxon>
        <taxon>Ochrophyta</taxon>
        <taxon>Bacillariophyta</taxon>
        <taxon>Coscinodiscophyceae</taxon>
        <taxon>Chaetocerotophycidae</taxon>
        <taxon>Chaetocerotales</taxon>
        <taxon>Chaetocerotaceae</taxon>
        <taxon>Chaetoceros</taxon>
    </lineage>
</organism>
<evidence type="ECO:0000313" key="2">
    <source>
        <dbReference type="Proteomes" id="UP001054902"/>
    </source>
</evidence>
<name>A0AAD3CHT4_9STRA</name>
<reference evidence="1 2" key="1">
    <citation type="journal article" date="2021" name="Sci. Rep.">
        <title>The genome of the diatom Chaetoceros tenuissimus carries an ancient integrated fragment of an extant virus.</title>
        <authorList>
            <person name="Hongo Y."/>
            <person name="Kimura K."/>
            <person name="Takaki Y."/>
            <person name="Yoshida Y."/>
            <person name="Baba S."/>
            <person name="Kobayashi G."/>
            <person name="Nagasaki K."/>
            <person name="Hano T."/>
            <person name="Tomaru Y."/>
        </authorList>
    </citation>
    <scope>NUCLEOTIDE SEQUENCE [LARGE SCALE GENOMIC DNA]</scope>
    <source>
        <strain evidence="1 2">NIES-3715</strain>
    </source>
</reference>
<comment type="caution">
    <text evidence="1">The sequence shown here is derived from an EMBL/GenBank/DDBJ whole genome shotgun (WGS) entry which is preliminary data.</text>
</comment>
<dbReference type="InterPro" id="IPR029063">
    <property type="entry name" value="SAM-dependent_MTases_sf"/>
</dbReference>
<sequence length="469" mass="52824">MSNVVERYVPTGGFALVSDAPGWKSDDKQQKSGPTCWKCKGGKEIVDKKASRKEAKESKKKAKVSKKCPVCDGRGFLNPKKQEIESLAAKQGMITRRRRCNPDWIDHEPKSFAMKELEALLQENSSLLKKGQPLYFLQQANSLKTKDEGVSVPEEKFFEYPWFPCNKGEQLCNLVGSWRILQRVGSHRWTTDDIMTAYVALQELDGLDCFQRNDVRYIDLGCGNGSVLQMTSWGLLKKHALKAFGIEARSEAAALARRSLTFNIGKDAVGETISVIHGDFRDLERHEPFANEKGNNIQSQVENFYKEKAKKFDLVTGTPPYFQVDFSVKEDYGEKVVTKAVINQGGMPSSIQSAPARCEFRGGVEEYCKAASRVLSDQGIFVVCENWLNNDRVYSGAENAGLRIKTVYPVKGKSSRKEILFAVYVLKFKEGEGKTEVKKPIEVRDEKNKWTSSYADILEKMGIPARHEL</sequence>
<dbReference type="Gene3D" id="3.40.50.150">
    <property type="entry name" value="Vaccinia Virus protein VP39"/>
    <property type="match status" value="1"/>
</dbReference>
<dbReference type="EMBL" id="BLLK01000020">
    <property type="protein sequence ID" value="GFH45111.1"/>
    <property type="molecule type" value="Genomic_DNA"/>
</dbReference>
<dbReference type="CDD" id="cd02440">
    <property type="entry name" value="AdoMet_MTases"/>
    <property type="match status" value="1"/>
</dbReference>
<accession>A0AAD3CHT4</accession>
<dbReference type="InterPro" id="IPR038500">
    <property type="entry name" value="Antitermination_sf"/>
</dbReference>
<proteinExistence type="predicted"/>
<dbReference type="Proteomes" id="UP001054902">
    <property type="component" value="Unassembled WGS sequence"/>
</dbReference>
<dbReference type="AlphaFoldDB" id="A0AAD3CHT4"/>